<protein>
    <recommendedName>
        <fullName evidence="3">LysM domain-containing protein</fullName>
    </recommendedName>
</protein>
<keyword evidence="2" id="KW-0472">Membrane</keyword>
<evidence type="ECO:0000313" key="4">
    <source>
        <dbReference type="EMBL" id="AOV08088.1"/>
    </source>
</evidence>
<dbReference type="KEGG" id="surl:BI350_11425"/>
<feature type="compositionally biased region" description="Basic and acidic residues" evidence="1">
    <location>
        <begin position="17"/>
        <end position="35"/>
    </location>
</feature>
<feature type="region of interest" description="Disordered" evidence="1">
    <location>
        <begin position="17"/>
        <end position="37"/>
    </location>
</feature>
<gene>
    <name evidence="4" type="ORF">BI350_11425</name>
</gene>
<dbReference type="Gene3D" id="3.10.350.10">
    <property type="entry name" value="LysM domain"/>
    <property type="match status" value="1"/>
</dbReference>
<evidence type="ECO:0000256" key="1">
    <source>
        <dbReference type="SAM" id="MobiDB-lite"/>
    </source>
</evidence>
<dbReference type="Pfam" id="PF01476">
    <property type="entry name" value="LysM"/>
    <property type="match status" value="1"/>
</dbReference>
<dbReference type="RefSeq" id="WP_075528230.1">
    <property type="nucleotide sequence ID" value="NZ_CP017560.1"/>
</dbReference>
<keyword evidence="2" id="KW-0812">Transmembrane</keyword>
<dbReference type="SUPFAM" id="SSF54106">
    <property type="entry name" value="LysM domain"/>
    <property type="match status" value="1"/>
</dbReference>
<dbReference type="AlphaFoldDB" id="A0A1D8JHC0"/>
<dbReference type="PROSITE" id="PS51782">
    <property type="entry name" value="LYSM"/>
    <property type="match status" value="1"/>
</dbReference>
<organism evidence="4 5">
    <name type="scientific">Sporosarcina ureilytica</name>
    <dbReference type="NCBI Taxonomy" id="298596"/>
    <lineage>
        <taxon>Bacteria</taxon>
        <taxon>Bacillati</taxon>
        <taxon>Bacillota</taxon>
        <taxon>Bacilli</taxon>
        <taxon>Bacillales</taxon>
        <taxon>Caryophanaceae</taxon>
        <taxon>Sporosarcina</taxon>
    </lineage>
</organism>
<proteinExistence type="predicted"/>
<dbReference type="SMART" id="SM00257">
    <property type="entry name" value="LysM"/>
    <property type="match status" value="1"/>
</dbReference>
<sequence length="230" mass="26295">MKKDDYRTEFEEQRKEIKLDGETDGGKTLSRVDLHSKRRKPKKRSRYSLINVLLVLFTLIPIGILAFVIISWNSPSDKIASEMEESHFQFEKSKKTDENRVTTVDKDKEPEDNKQDEKTNEQIEAEEKAKEEAARAKAEAEAKAEEEEKRKEEAARQQAEKEKQQQAQAKAKENESAVEQQARTHVVAPGETLYRISVNYYKSGDGVNKIMQANGLTTNEISVGQKLIIP</sequence>
<keyword evidence="2" id="KW-1133">Transmembrane helix</keyword>
<dbReference type="EMBL" id="CP017560">
    <property type="protein sequence ID" value="AOV08088.1"/>
    <property type="molecule type" value="Genomic_DNA"/>
</dbReference>
<feature type="domain" description="LysM" evidence="3">
    <location>
        <begin position="183"/>
        <end position="229"/>
    </location>
</feature>
<dbReference type="InterPro" id="IPR036779">
    <property type="entry name" value="LysM_dom_sf"/>
</dbReference>
<name>A0A1D8JHC0_9BACL</name>
<dbReference type="InterPro" id="IPR018392">
    <property type="entry name" value="LysM"/>
</dbReference>
<feature type="transmembrane region" description="Helical" evidence="2">
    <location>
        <begin position="47"/>
        <end position="72"/>
    </location>
</feature>
<evidence type="ECO:0000259" key="3">
    <source>
        <dbReference type="PROSITE" id="PS51782"/>
    </source>
</evidence>
<keyword evidence="5" id="KW-1185">Reference proteome</keyword>
<feature type="region of interest" description="Disordered" evidence="1">
    <location>
        <begin position="88"/>
        <end position="183"/>
    </location>
</feature>
<dbReference type="CDD" id="cd00118">
    <property type="entry name" value="LysM"/>
    <property type="match status" value="1"/>
</dbReference>
<accession>A0A1D8JHC0</accession>
<evidence type="ECO:0000313" key="5">
    <source>
        <dbReference type="Proteomes" id="UP000185746"/>
    </source>
</evidence>
<dbReference type="Proteomes" id="UP000185746">
    <property type="component" value="Chromosome"/>
</dbReference>
<feature type="compositionally biased region" description="Basic and acidic residues" evidence="1">
    <location>
        <begin position="88"/>
        <end position="175"/>
    </location>
</feature>
<evidence type="ECO:0000256" key="2">
    <source>
        <dbReference type="SAM" id="Phobius"/>
    </source>
</evidence>
<reference evidence="4 5" key="1">
    <citation type="submission" date="2016-09" db="EMBL/GenBank/DDBJ databases">
        <title>Complete genome sequence of the Lysinibacillus sphaericus LMG 22257, a specie of Bacillus with ureolytic activity that can effectively biodeposit calcium carbonate.</title>
        <authorList>
            <person name="Yan W."/>
        </authorList>
    </citation>
    <scope>NUCLEOTIDE SEQUENCE [LARGE SCALE GENOMIC DNA]</scope>
    <source>
        <strain evidence="4 5">LMG 22257</strain>
    </source>
</reference>